<proteinExistence type="predicted"/>
<dbReference type="Proteomes" id="UP000322454">
    <property type="component" value="Unassembled WGS sequence"/>
</dbReference>
<name>A0A520XGM2_9DELT</name>
<evidence type="ECO:0000313" key="3">
    <source>
        <dbReference type="EMBL" id="RZV40266.1"/>
    </source>
</evidence>
<reference evidence="3 4" key="1">
    <citation type="submission" date="2019-01" db="EMBL/GenBank/DDBJ databases">
        <title>Insights into ecological role of a new deltaproteobacterial order Candidatus Sinidesulfobacterales (Sva0485) by metagenomics and metatranscriptomics.</title>
        <authorList>
            <person name="Tan S."/>
            <person name="Liu J."/>
            <person name="Fang Y."/>
            <person name="Hedlund B."/>
            <person name="Lian Z.-H."/>
            <person name="Huang L.-Y."/>
            <person name="Li J.-T."/>
            <person name="Huang L.-N."/>
            <person name="Li W.-J."/>
            <person name="Jiang H.-C."/>
            <person name="Dong H.-L."/>
            <person name="Shu W.-S."/>
        </authorList>
    </citation>
    <scope>NUCLEOTIDE SEQUENCE [LARGE SCALE GENOMIC DNA]</scope>
    <source>
        <strain evidence="3">AP4</strain>
    </source>
</reference>
<dbReference type="InterPro" id="IPR027417">
    <property type="entry name" value="P-loop_NTPase"/>
</dbReference>
<dbReference type="AlphaFoldDB" id="A0A520XGM2"/>
<sequence>MNKMLSAGKQYQNYEYYAKDPIFSVEEGHFIGGLAAELGFKEMNKETFEKLQAGQNAKGEQIIEMAQGKHDPGKDFTFSLDKDLSIFMLSSEQNKVAMQNALNAAVDKIIDTAISEGFLSWREHKGDQIIDHKITDKNQIAAYGFTQSLSRDNDPNVHAHIAFFNQTKTENGDFRAISFDGLFTKGAREYLDNVGKNTFLDTLQKGINKDISSELETNKKTGAINLKSYSQEDRDYFSKRSQEIEKAKIELQKEYPNASKGEISQMANKLTRNDKDFDFKKEDLDKELEKVKGKTNAIEANIELSMSYNKENNLSFYKTKLVSSLDNYMKALTQKEIYSSKNSLFTEVLKENRYATIENVKQVYDEYLKNGKIEERDLTTKNGQTIKTFALTEDLKAAEEIYKMAANGRGNSFTVGTKEENDKIIAQFEKEKGFILSPQQREAVEKFMNQKDQFNFTQGFAGAGKTTAFELTKRLAENSNFSIVGFANNGSQAQNLMNESGIKSQTMASFIASETKNRQGEKALVIIDEASMTGLKTYSEFYKKLNDTFGANNWKTSLTGDTNQLQSIGKGRVFNDNIENSENKTVISDIRRQKNETLKSHIYEYYEQFEKNKIDGQEMVKSFKDYIKVVKKEDDILKEAVKTYMSFNKKESTVILVRTNEEKNILNAEIRKELSQQGILKGKDNFVGTLTKKNIEETNKLKSESYEKGDIISFRKSEYKEISRTDDKNNLIYYKSFVYKNVDKNVKIDEEKNKVFIKDKKSGLIQSYDLRNYDKESKNVSYFIGKNESRLNLSENSEKTLKIQKYEENKISLKKNDKVIFTENINLINNTEKTVKYIKASDQSLLTQKILKADKNFNRILDEKKFNKEIAKAEKLGAIINRVELKNKDGKLIGESAKIVYEEKKELKNGQFATFVEKKGNIYNFKVGENILSLDKNNKSNAAALQKIEHAYAVTTDKAQGLAFLNVVSVGAVKKTAQKILVDITRAIKNLVLIVSEKSMEKKELENGKLGKSDLEKAFENKQEKTTLREETKKEIFGNSKNIDKTEEKKEKFENSKTKGEENENVRVYGR</sequence>
<dbReference type="EMBL" id="SHMQ01000002">
    <property type="protein sequence ID" value="RZV40266.1"/>
    <property type="molecule type" value="Genomic_DNA"/>
</dbReference>
<evidence type="ECO:0000256" key="1">
    <source>
        <dbReference type="SAM" id="MobiDB-lite"/>
    </source>
</evidence>
<comment type="caution">
    <text evidence="3">The sequence shown here is derived from an EMBL/GenBank/DDBJ whole genome shotgun (WGS) entry which is preliminary data.</text>
</comment>
<feature type="compositionally biased region" description="Basic and acidic residues" evidence="1">
    <location>
        <begin position="1016"/>
        <end position="1065"/>
    </location>
</feature>
<dbReference type="InterPro" id="IPR014862">
    <property type="entry name" value="TrwC"/>
</dbReference>
<dbReference type="Pfam" id="PF13604">
    <property type="entry name" value="AAA_30"/>
    <property type="match status" value="1"/>
</dbReference>
<organism evidence="3 4">
    <name type="scientific">Candidatus Acidulodesulfobacterium acidiphilum</name>
    <dbReference type="NCBI Taxonomy" id="2597224"/>
    <lineage>
        <taxon>Bacteria</taxon>
        <taxon>Deltaproteobacteria</taxon>
        <taxon>Candidatus Acidulodesulfobacterales</taxon>
        <taxon>Candidatus Acidulodesulfobacterium</taxon>
    </lineage>
</organism>
<feature type="domain" description="TrwC relaxase" evidence="2">
    <location>
        <begin position="13"/>
        <end position="286"/>
    </location>
</feature>
<gene>
    <name evidence="3" type="ORF">EVJ48_01870</name>
</gene>
<dbReference type="SUPFAM" id="SSF52540">
    <property type="entry name" value="P-loop containing nucleoside triphosphate hydrolases"/>
    <property type="match status" value="2"/>
</dbReference>
<dbReference type="NCBIfam" id="NF041492">
    <property type="entry name" value="MobF"/>
    <property type="match status" value="1"/>
</dbReference>
<dbReference type="Gene3D" id="3.40.50.300">
    <property type="entry name" value="P-loop containing nucleotide triphosphate hydrolases"/>
    <property type="match status" value="2"/>
</dbReference>
<accession>A0A520XGM2</accession>
<protein>
    <recommendedName>
        <fullName evidence="2">TrwC relaxase domain-containing protein</fullName>
    </recommendedName>
</protein>
<evidence type="ECO:0000259" key="2">
    <source>
        <dbReference type="Pfam" id="PF08751"/>
    </source>
</evidence>
<dbReference type="Pfam" id="PF08751">
    <property type="entry name" value="TrwC"/>
    <property type="match status" value="1"/>
</dbReference>
<feature type="region of interest" description="Disordered" evidence="1">
    <location>
        <begin position="1016"/>
        <end position="1071"/>
    </location>
</feature>
<dbReference type="SUPFAM" id="SSF55464">
    <property type="entry name" value="Origin of replication-binding domain, RBD-like"/>
    <property type="match status" value="1"/>
</dbReference>
<evidence type="ECO:0000313" key="4">
    <source>
        <dbReference type="Proteomes" id="UP000322454"/>
    </source>
</evidence>